<dbReference type="GO" id="GO:0000118">
    <property type="term" value="C:histone deacetylase complex"/>
    <property type="evidence" value="ECO:0007669"/>
    <property type="project" value="TreeGrafter"/>
</dbReference>
<evidence type="ECO:0000256" key="1">
    <source>
        <dbReference type="ARBA" id="ARBA00004123"/>
    </source>
</evidence>
<keyword evidence="8" id="KW-0238">DNA-binding</keyword>
<evidence type="ECO:0000259" key="12">
    <source>
        <dbReference type="Pfam" id="PF13867"/>
    </source>
</evidence>
<evidence type="ECO:0000256" key="9">
    <source>
        <dbReference type="ARBA" id="ARBA00023163"/>
    </source>
</evidence>
<dbReference type="Pfam" id="PF13867">
    <property type="entry name" value="SAP30_Sin3_bdg"/>
    <property type="match status" value="1"/>
</dbReference>
<dbReference type="EMBL" id="JBAMIC010000013">
    <property type="protein sequence ID" value="KAK7097280.1"/>
    <property type="molecule type" value="Genomic_DNA"/>
</dbReference>
<keyword evidence="4" id="KW-0479">Metal-binding</keyword>
<gene>
    <name evidence="13" type="ORF">V1264_004285</name>
</gene>
<dbReference type="Pfam" id="PF13866">
    <property type="entry name" value="zf-SAP30"/>
    <property type="match status" value="1"/>
</dbReference>
<dbReference type="InterPro" id="IPR025718">
    <property type="entry name" value="SAP30_Sin3-bd"/>
</dbReference>
<keyword evidence="3" id="KW-0678">Repressor</keyword>
<dbReference type="PANTHER" id="PTHR13286">
    <property type="entry name" value="SAP30"/>
    <property type="match status" value="1"/>
</dbReference>
<dbReference type="FunFam" id="3.40.1800.30:FF:000001">
    <property type="entry name" value="Histone deacetylase complex subunit"/>
    <property type="match status" value="1"/>
</dbReference>
<evidence type="ECO:0000313" key="13">
    <source>
        <dbReference type="EMBL" id="KAK7097280.1"/>
    </source>
</evidence>
<organism evidence="13 14">
    <name type="scientific">Littorina saxatilis</name>
    <dbReference type="NCBI Taxonomy" id="31220"/>
    <lineage>
        <taxon>Eukaryota</taxon>
        <taxon>Metazoa</taxon>
        <taxon>Spiralia</taxon>
        <taxon>Lophotrochozoa</taxon>
        <taxon>Mollusca</taxon>
        <taxon>Gastropoda</taxon>
        <taxon>Caenogastropoda</taxon>
        <taxon>Littorinimorpha</taxon>
        <taxon>Littorinoidea</taxon>
        <taxon>Littorinidae</taxon>
        <taxon>Littorina</taxon>
    </lineage>
</organism>
<accession>A0AAN9G817</accession>
<evidence type="ECO:0000256" key="10">
    <source>
        <dbReference type="ARBA" id="ARBA00023242"/>
    </source>
</evidence>
<dbReference type="InterPro" id="IPR025717">
    <property type="entry name" value="SAP30_zn-finger"/>
</dbReference>
<evidence type="ECO:0000256" key="2">
    <source>
        <dbReference type="ARBA" id="ARBA00006283"/>
    </source>
</evidence>
<evidence type="ECO:0000256" key="5">
    <source>
        <dbReference type="ARBA" id="ARBA00022771"/>
    </source>
</evidence>
<evidence type="ECO:0000259" key="11">
    <source>
        <dbReference type="Pfam" id="PF13866"/>
    </source>
</evidence>
<name>A0AAN9G817_9CAEN</name>
<evidence type="ECO:0000256" key="4">
    <source>
        <dbReference type="ARBA" id="ARBA00022723"/>
    </source>
</evidence>
<feature type="domain" description="Histone deacetylase complex subunit SAP30 Sin3 binding" evidence="12">
    <location>
        <begin position="106"/>
        <end position="157"/>
    </location>
</feature>
<evidence type="ECO:0000256" key="8">
    <source>
        <dbReference type="ARBA" id="ARBA00023125"/>
    </source>
</evidence>
<dbReference type="GO" id="GO:0003677">
    <property type="term" value="F:DNA binding"/>
    <property type="evidence" value="ECO:0007669"/>
    <property type="project" value="UniProtKB-KW"/>
</dbReference>
<proteinExistence type="inferred from homology"/>
<evidence type="ECO:0000256" key="6">
    <source>
        <dbReference type="ARBA" id="ARBA00022833"/>
    </source>
</evidence>
<dbReference type="Gene3D" id="3.40.1800.30">
    <property type="match status" value="1"/>
</dbReference>
<evidence type="ECO:0000256" key="7">
    <source>
        <dbReference type="ARBA" id="ARBA00023015"/>
    </source>
</evidence>
<dbReference type="PANTHER" id="PTHR13286:SF6">
    <property type="entry name" value="HISTONE DEACETYLASE COMPLEX SUBUNIT SAP30L-RELATED"/>
    <property type="match status" value="1"/>
</dbReference>
<feature type="domain" description="Histone deacetylase complex subunit SAP30 zinc-finger" evidence="11">
    <location>
        <begin position="16"/>
        <end position="86"/>
    </location>
</feature>
<comment type="subcellular location">
    <subcellularLocation>
        <location evidence="1">Nucleus</location>
    </subcellularLocation>
</comment>
<keyword evidence="10" id="KW-0539">Nucleus</keyword>
<dbReference type="GO" id="GO:0008270">
    <property type="term" value="F:zinc ion binding"/>
    <property type="evidence" value="ECO:0007669"/>
    <property type="project" value="UniProtKB-KW"/>
</dbReference>
<dbReference type="AlphaFoldDB" id="A0AAN9G817"/>
<evidence type="ECO:0008006" key="15">
    <source>
        <dbReference type="Google" id="ProtNLM"/>
    </source>
</evidence>
<comment type="similarity">
    <text evidence="2">Belongs to the SAP30 family.</text>
</comment>
<dbReference type="GO" id="GO:0006355">
    <property type="term" value="P:regulation of DNA-templated transcription"/>
    <property type="evidence" value="ECO:0007669"/>
    <property type="project" value="TreeGrafter"/>
</dbReference>
<evidence type="ECO:0000256" key="3">
    <source>
        <dbReference type="ARBA" id="ARBA00022491"/>
    </source>
</evidence>
<sequence>MSTNGFTSEDDSRGGHDQVCCLLDGGDRCQNQAGNASYSKRIQKTVQQRKLKLVRDDTVPHIYICDYHKNMIQRVRTKRKRKESMDGRGSPDADDDYPEIDFFQIPVNTLRRYKRHFKLTNRPGLNKSQLAEVVAKHFRTIHVNEKETTTYFFYMAKNYKNRLDQKGSDVGTN</sequence>
<protein>
    <recommendedName>
        <fullName evidence="15">Histone deacetylase complex subunit SAP30-like protein</fullName>
    </recommendedName>
</protein>
<reference evidence="13 14" key="1">
    <citation type="submission" date="2024-02" db="EMBL/GenBank/DDBJ databases">
        <title>Chromosome-scale genome assembly of the rough periwinkle Littorina saxatilis.</title>
        <authorList>
            <person name="De Jode A."/>
            <person name="Faria R."/>
            <person name="Formenti G."/>
            <person name="Sims Y."/>
            <person name="Smith T.P."/>
            <person name="Tracey A."/>
            <person name="Wood J.M.D."/>
            <person name="Zagrodzka Z.B."/>
            <person name="Johannesson K."/>
            <person name="Butlin R.K."/>
            <person name="Leder E.H."/>
        </authorList>
    </citation>
    <scope>NUCLEOTIDE SEQUENCE [LARGE SCALE GENOMIC DNA]</scope>
    <source>
        <strain evidence="13">Snail1</strain>
        <tissue evidence="13">Muscle</tissue>
    </source>
</reference>
<comment type="caution">
    <text evidence="13">The sequence shown here is derived from an EMBL/GenBank/DDBJ whole genome shotgun (WGS) entry which is preliminary data.</text>
</comment>
<evidence type="ECO:0000313" key="14">
    <source>
        <dbReference type="Proteomes" id="UP001374579"/>
    </source>
</evidence>
<dbReference type="GO" id="GO:0003712">
    <property type="term" value="F:transcription coregulator activity"/>
    <property type="evidence" value="ECO:0007669"/>
    <property type="project" value="TreeGrafter"/>
</dbReference>
<keyword evidence="5" id="KW-0863">Zinc-finger</keyword>
<keyword evidence="9" id="KW-0804">Transcription</keyword>
<keyword evidence="14" id="KW-1185">Reference proteome</keyword>
<dbReference type="InterPro" id="IPR024145">
    <property type="entry name" value="His_deAcase_SAP30/SAP30L"/>
</dbReference>
<dbReference type="Proteomes" id="UP001374579">
    <property type="component" value="Unassembled WGS sequence"/>
</dbReference>
<keyword evidence="7" id="KW-0805">Transcription regulation</keyword>
<keyword evidence="6" id="KW-0862">Zinc</keyword>